<keyword evidence="1 2" id="KW-0378">Hydrolase</keyword>
<dbReference type="RefSeq" id="WP_324717219.1">
    <property type="nucleotide sequence ID" value="NZ_CP141615.1"/>
</dbReference>
<protein>
    <recommendedName>
        <fullName evidence="1">5-oxoprolinase subunit A</fullName>
        <shortName evidence="1">5-OPase subunit A</shortName>
        <ecNumber evidence="1">3.5.2.9</ecNumber>
    </recommendedName>
    <alternativeName>
        <fullName evidence="1">5-oxoprolinase (ATP-hydrolyzing) subunit A</fullName>
    </alternativeName>
</protein>
<comment type="catalytic activity">
    <reaction evidence="1">
        <text>5-oxo-L-proline + ATP + 2 H2O = L-glutamate + ADP + phosphate + H(+)</text>
        <dbReference type="Rhea" id="RHEA:10348"/>
        <dbReference type="ChEBI" id="CHEBI:15377"/>
        <dbReference type="ChEBI" id="CHEBI:15378"/>
        <dbReference type="ChEBI" id="CHEBI:29985"/>
        <dbReference type="ChEBI" id="CHEBI:30616"/>
        <dbReference type="ChEBI" id="CHEBI:43474"/>
        <dbReference type="ChEBI" id="CHEBI:58402"/>
        <dbReference type="ChEBI" id="CHEBI:456216"/>
        <dbReference type="EC" id="3.5.2.9"/>
    </reaction>
</comment>
<dbReference type="HAMAP" id="MF_00691">
    <property type="entry name" value="PxpA"/>
    <property type="match status" value="1"/>
</dbReference>
<accession>A0ABZ1BYY7</accession>
<dbReference type="Pfam" id="PF03746">
    <property type="entry name" value="LamB_YcsF"/>
    <property type="match status" value="1"/>
</dbReference>
<dbReference type="InterPro" id="IPR011330">
    <property type="entry name" value="Glyco_hydro/deAcase_b/a-brl"/>
</dbReference>
<dbReference type="Proteomes" id="UP001332192">
    <property type="component" value="Chromosome"/>
</dbReference>
<dbReference type="InterPro" id="IPR005501">
    <property type="entry name" value="LamB/YcsF/PxpA-like"/>
</dbReference>
<keyword evidence="3" id="KW-1185">Reference proteome</keyword>
<dbReference type="PANTHER" id="PTHR30292:SF0">
    <property type="entry name" value="5-OXOPROLINASE SUBUNIT A"/>
    <property type="match status" value="1"/>
</dbReference>
<dbReference type="PANTHER" id="PTHR30292">
    <property type="entry name" value="UNCHARACTERIZED PROTEIN YBGL-RELATED"/>
    <property type="match status" value="1"/>
</dbReference>
<dbReference type="NCBIfam" id="NF003816">
    <property type="entry name" value="PRK05406.1-5"/>
    <property type="match status" value="1"/>
</dbReference>
<dbReference type="CDD" id="cd10787">
    <property type="entry name" value="LamB_YcsF_like"/>
    <property type="match status" value="1"/>
</dbReference>
<keyword evidence="1" id="KW-0067">ATP-binding</keyword>
<dbReference type="NCBIfam" id="NF003814">
    <property type="entry name" value="PRK05406.1-3"/>
    <property type="match status" value="1"/>
</dbReference>
<comment type="function">
    <text evidence="1">Catalyzes the cleavage of 5-oxoproline to form L-glutamate coupled to the hydrolysis of ATP to ADP and inorganic phosphate.</text>
</comment>
<evidence type="ECO:0000313" key="2">
    <source>
        <dbReference type="EMBL" id="WRP17948.1"/>
    </source>
</evidence>
<evidence type="ECO:0000313" key="3">
    <source>
        <dbReference type="Proteomes" id="UP001332192"/>
    </source>
</evidence>
<comment type="similarity">
    <text evidence="1">Belongs to the LamB/PxpA family.</text>
</comment>
<name>A0ABZ1BYY7_9FIRM</name>
<dbReference type="SUPFAM" id="SSF88713">
    <property type="entry name" value="Glycoside hydrolase/deacetylase"/>
    <property type="match status" value="1"/>
</dbReference>
<comment type="subunit">
    <text evidence="1">Forms a complex composed of PxpA, PxpB and PxpC.</text>
</comment>
<evidence type="ECO:0000256" key="1">
    <source>
        <dbReference type="HAMAP-Rule" id="MF_00691"/>
    </source>
</evidence>
<proteinExistence type="inferred from homology"/>
<sequence>MGGSLVDLNCDMGESFGAWQIEPGETVLGHVSSVNLACGYHAGDPLVMERTVARCKQHGVAVGAHPGYPDLMGFGRREMQLSPAEARAYVIYQVGALKAFCEAAGVPLQHVKLHGAFYNAASDDDRLASAVIEALLALRSWGLIVLARSGSLFARRAREAGLTVAEEVFADRAYNPDGTLVSRRLPGAVLHDPAEVARRAVQMATQGWVAAVDGTPVQLQVDSICVHGDNPEAAASVERMARELRAAGVRIAPLREVAGREPAGR</sequence>
<dbReference type="Gene3D" id="3.20.20.370">
    <property type="entry name" value="Glycoside hydrolase/deacetylase"/>
    <property type="match status" value="1"/>
</dbReference>
<dbReference type="EMBL" id="CP141615">
    <property type="protein sequence ID" value="WRP17948.1"/>
    <property type="molecule type" value="Genomic_DNA"/>
</dbReference>
<dbReference type="EC" id="3.5.2.9" evidence="1"/>
<gene>
    <name evidence="1" type="primary">pxpA</name>
    <name evidence="2" type="ORF">U7230_02745</name>
</gene>
<dbReference type="GO" id="GO:0017168">
    <property type="term" value="F:5-oxoprolinase (ATP-hydrolyzing) activity"/>
    <property type="evidence" value="ECO:0007669"/>
    <property type="project" value="UniProtKB-EC"/>
</dbReference>
<organism evidence="2 3">
    <name type="scientific">Carboxydichorda subterranea</name>
    <dbReference type="NCBI Taxonomy" id="3109565"/>
    <lineage>
        <taxon>Bacteria</taxon>
        <taxon>Bacillati</taxon>
        <taxon>Bacillota</taxon>
        <taxon>Limnochordia</taxon>
        <taxon>Limnochordales</taxon>
        <taxon>Geochordaceae</taxon>
        <taxon>Carboxydichorda</taxon>
    </lineage>
</organism>
<keyword evidence="1" id="KW-0547">Nucleotide-binding</keyword>
<reference evidence="2 3" key="1">
    <citation type="journal article" date="2024" name="Front. Microbiol.">
        <title>Novel thermophilic genera Geochorda gen. nov. and Carboxydochorda gen. nov. from the deep terrestrial subsurface reveal the ecophysiological diversity in the class Limnochordia.</title>
        <authorList>
            <person name="Karnachuk O.V."/>
            <person name="Lukina A.P."/>
            <person name="Avakyan M.R."/>
            <person name="Kadnikov V.V."/>
            <person name="Begmatov S."/>
            <person name="Beletsky A.V."/>
            <person name="Vlasova K.G."/>
            <person name="Novikov A.A."/>
            <person name="Shcherbakova V.A."/>
            <person name="Mardanov A.V."/>
            <person name="Ravin N.V."/>
        </authorList>
    </citation>
    <scope>NUCLEOTIDE SEQUENCE [LARGE SCALE GENOMIC DNA]</scope>
    <source>
        <strain evidence="2 3">L945</strain>
    </source>
</reference>